<evidence type="ECO:0000256" key="13">
    <source>
        <dbReference type="RuleBase" id="RU004135"/>
    </source>
</evidence>
<dbReference type="Gene3D" id="3.40.1190.10">
    <property type="entry name" value="Mur-like, catalytic domain"/>
    <property type="match status" value="1"/>
</dbReference>
<keyword evidence="18" id="KW-1185">Reference proteome</keyword>
<evidence type="ECO:0000256" key="7">
    <source>
        <dbReference type="ARBA" id="ARBA00022840"/>
    </source>
</evidence>
<dbReference type="NCBIfam" id="TIGR01085">
    <property type="entry name" value="murE"/>
    <property type="match status" value="1"/>
</dbReference>
<dbReference type="InterPro" id="IPR005761">
    <property type="entry name" value="UDP-N-AcMur-Glu-dNH2Pim_ligase"/>
</dbReference>
<dbReference type="GO" id="GO:0004326">
    <property type="term" value="F:tetrahydrofolylpolyglutamate synthase activity"/>
    <property type="evidence" value="ECO:0007669"/>
    <property type="project" value="InterPro"/>
</dbReference>
<keyword evidence="12" id="KW-0460">Magnesium</keyword>
<dbReference type="AlphaFoldDB" id="A0A8J7HA85"/>
<evidence type="ECO:0000256" key="6">
    <source>
        <dbReference type="ARBA" id="ARBA00022741"/>
    </source>
</evidence>
<accession>A0A8J7HA85</accession>
<feature type="domain" description="Mur ligase central" evidence="16">
    <location>
        <begin position="109"/>
        <end position="310"/>
    </location>
</feature>
<evidence type="ECO:0000256" key="1">
    <source>
        <dbReference type="ARBA" id="ARBA00004752"/>
    </source>
</evidence>
<evidence type="ECO:0000313" key="17">
    <source>
        <dbReference type="EMBL" id="MBH1941345.1"/>
    </source>
</evidence>
<dbReference type="UniPathway" id="UPA00219"/>
<comment type="subcellular location">
    <subcellularLocation>
        <location evidence="12 13">Cytoplasm</location>
    </subcellularLocation>
</comment>
<dbReference type="InterPro" id="IPR036565">
    <property type="entry name" value="Mur-like_cat_sf"/>
</dbReference>
<feature type="domain" description="Mur ligase N-terminal catalytic" evidence="14">
    <location>
        <begin position="38"/>
        <end position="96"/>
    </location>
</feature>
<evidence type="ECO:0000256" key="2">
    <source>
        <dbReference type="ARBA" id="ARBA00005898"/>
    </source>
</evidence>
<evidence type="ECO:0000259" key="14">
    <source>
        <dbReference type="Pfam" id="PF01225"/>
    </source>
</evidence>
<dbReference type="GO" id="GO:0071555">
    <property type="term" value="P:cell wall organization"/>
    <property type="evidence" value="ECO:0007669"/>
    <property type="project" value="UniProtKB-KW"/>
</dbReference>
<dbReference type="GO" id="GO:0000287">
    <property type="term" value="F:magnesium ion binding"/>
    <property type="evidence" value="ECO:0007669"/>
    <property type="project" value="UniProtKB-UniRule"/>
</dbReference>
<dbReference type="SUPFAM" id="SSF53244">
    <property type="entry name" value="MurD-like peptide ligases, peptide-binding domain"/>
    <property type="match status" value="1"/>
</dbReference>
<evidence type="ECO:0000256" key="3">
    <source>
        <dbReference type="ARBA" id="ARBA00022490"/>
    </source>
</evidence>
<dbReference type="InterPro" id="IPR036615">
    <property type="entry name" value="Mur_ligase_C_dom_sf"/>
</dbReference>
<comment type="PTM">
    <text evidence="12">Carboxylation is probably crucial for Mg(2+) binding and, consequently, for the gamma-phosphate positioning of ATP.</text>
</comment>
<feature type="binding site" evidence="12">
    <location>
        <position position="30"/>
    </location>
    <ligand>
        <name>UDP-N-acetyl-alpha-D-muramoyl-L-alanyl-D-glutamate</name>
        <dbReference type="ChEBI" id="CHEBI:83900"/>
    </ligand>
</feature>
<keyword evidence="3 12" id="KW-0963">Cytoplasm</keyword>
<evidence type="ECO:0000259" key="15">
    <source>
        <dbReference type="Pfam" id="PF02875"/>
    </source>
</evidence>
<comment type="cofactor">
    <cofactor evidence="12">
        <name>Mg(2+)</name>
        <dbReference type="ChEBI" id="CHEBI:18420"/>
    </cofactor>
</comment>
<feature type="binding site" evidence="12">
    <location>
        <position position="180"/>
    </location>
    <ligand>
        <name>UDP-N-acetyl-alpha-D-muramoyl-L-alanyl-D-glutamate</name>
        <dbReference type="ChEBI" id="CHEBI:83900"/>
    </ligand>
</feature>
<dbReference type="GO" id="GO:0008360">
    <property type="term" value="P:regulation of cell shape"/>
    <property type="evidence" value="ECO:0007669"/>
    <property type="project" value="UniProtKB-KW"/>
</dbReference>
<keyword evidence="6 12" id="KW-0547">Nucleotide-binding</keyword>
<feature type="domain" description="Mur ligase C-terminal" evidence="15">
    <location>
        <begin position="332"/>
        <end position="459"/>
    </location>
</feature>
<keyword evidence="7 12" id="KW-0067">ATP-binding</keyword>
<comment type="pathway">
    <text evidence="1 12 13">Cell wall biogenesis; peptidoglycan biosynthesis.</text>
</comment>
<dbReference type="Proteomes" id="UP000623269">
    <property type="component" value="Unassembled WGS sequence"/>
</dbReference>
<dbReference type="EMBL" id="JAEAGR010000010">
    <property type="protein sequence ID" value="MBH1941345.1"/>
    <property type="molecule type" value="Genomic_DNA"/>
</dbReference>
<evidence type="ECO:0000256" key="11">
    <source>
        <dbReference type="ARBA" id="ARBA00023316"/>
    </source>
</evidence>
<feature type="binding site" evidence="12">
    <location>
        <position position="461"/>
    </location>
    <ligand>
        <name>meso-2,6-diaminopimelate</name>
        <dbReference type="ChEBI" id="CHEBI:57791"/>
    </ligand>
</feature>
<dbReference type="RefSeq" id="WP_197661554.1">
    <property type="nucleotide sequence ID" value="NZ_JAEAGR010000010.1"/>
</dbReference>
<reference evidence="17" key="1">
    <citation type="submission" date="2020-12" db="EMBL/GenBank/DDBJ databases">
        <title>M. sibirica DSM 26468T genome.</title>
        <authorList>
            <person name="Thieme N."/>
            <person name="Rettenmaier R."/>
            <person name="Zverlov V."/>
            <person name="Liebl W."/>
        </authorList>
    </citation>
    <scope>NUCLEOTIDE SEQUENCE</scope>
    <source>
        <strain evidence="17">DSM 26468</strain>
    </source>
</reference>
<comment type="caution">
    <text evidence="17">The sequence shown here is derived from an EMBL/GenBank/DDBJ whole genome shotgun (WGS) entry which is preliminary data.</text>
</comment>
<feature type="binding site" evidence="12">
    <location>
        <position position="457"/>
    </location>
    <ligand>
        <name>meso-2,6-diaminopimelate</name>
        <dbReference type="ChEBI" id="CHEBI:57791"/>
    </ligand>
</feature>
<dbReference type="Pfam" id="PF01225">
    <property type="entry name" value="Mur_ligase"/>
    <property type="match status" value="1"/>
</dbReference>
<sequence length="486" mass="54164">MQLDQLLEKLDYTCIQGDVHTLVTELVYDTRKSLIKDCVFVCISGAKHDGHDYIDEVVKNGAAAIVVEKDVVLPKDVTVIRVESTREALAVMSAAYFGHPANKMITIGITGTKGKTTTTYMVKSILEKVGIKTGLIGTIENIIGDDVIPASHSTPESFIVQQTFAKMVEAGCECVVMEVSSQGLKHSRVSGFTFDYGIFTNIEPDHIGGDEHKDFEEYLECKSKLFKQCKIGLINRDDSHFEEILKGHTCEVETFGFSDQADIQAKEVRLLNKQGYLGIAYRVEGLMNFDVELNIPGKFNAYNSLCAIALCSHFNVSVDKIKQALDTVRVRGRVELVPVSDKFSVMLDYAHNAMSLESLLTTLKEYQPKRLVCVFGCGGNRSRDRRFEMGEISSRLADLTIVTSDNPRFEEPQDIINDIIVGVKKGPGQYVEIIDRKEAIRYSIEHALEGDVIVIAGKGHEDYQEIKGVKYHMDDRELIRDAAEGL</sequence>
<dbReference type="HAMAP" id="MF_00208">
    <property type="entry name" value="MurE"/>
    <property type="match status" value="1"/>
</dbReference>
<feature type="binding site" evidence="12">
    <location>
        <begin position="405"/>
        <end position="408"/>
    </location>
    <ligand>
        <name>meso-2,6-diaminopimelate</name>
        <dbReference type="ChEBI" id="CHEBI:57791"/>
    </ligand>
</feature>
<organism evidence="17 18">
    <name type="scientific">Mobilitalea sibirica</name>
    <dbReference type="NCBI Taxonomy" id="1462919"/>
    <lineage>
        <taxon>Bacteria</taxon>
        <taxon>Bacillati</taxon>
        <taxon>Bacillota</taxon>
        <taxon>Clostridia</taxon>
        <taxon>Lachnospirales</taxon>
        <taxon>Lachnospiraceae</taxon>
        <taxon>Mobilitalea</taxon>
    </lineage>
</organism>
<feature type="binding site" evidence="12">
    <location>
        <position position="381"/>
    </location>
    <ligand>
        <name>meso-2,6-diaminopimelate</name>
        <dbReference type="ChEBI" id="CHEBI:57791"/>
    </ligand>
</feature>
<gene>
    <name evidence="12" type="primary">murE</name>
    <name evidence="17" type="ORF">I5677_10620</name>
</gene>
<dbReference type="InterPro" id="IPR018109">
    <property type="entry name" value="Folylpolyglutamate_synth_CS"/>
</dbReference>
<evidence type="ECO:0000256" key="10">
    <source>
        <dbReference type="ARBA" id="ARBA00023306"/>
    </source>
</evidence>
<dbReference type="GO" id="GO:0051301">
    <property type="term" value="P:cell division"/>
    <property type="evidence" value="ECO:0007669"/>
    <property type="project" value="UniProtKB-KW"/>
</dbReference>
<keyword evidence="9 12" id="KW-0573">Peptidoglycan synthesis</keyword>
<keyword evidence="5 12" id="KW-0132">Cell division</keyword>
<feature type="modified residue" description="N6-carboxylysine" evidence="12">
    <location>
        <position position="222"/>
    </location>
</feature>
<keyword evidence="8 12" id="KW-0133">Cell shape</keyword>
<evidence type="ECO:0000259" key="16">
    <source>
        <dbReference type="Pfam" id="PF08245"/>
    </source>
</evidence>
<keyword evidence="11 12" id="KW-0961">Cell wall biogenesis/degradation</keyword>
<evidence type="ECO:0000256" key="8">
    <source>
        <dbReference type="ARBA" id="ARBA00022960"/>
    </source>
</evidence>
<name>A0A8J7HA85_9FIRM</name>
<protein>
    <recommendedName>
        <fullName evidence="12">UDP-N-acetylmuramoyl-L-alanyl-D-glutamate--2,6-diaminopimelate ligase</fullName>
        <ecNumber evidence="12">6.3.2.13</ecNumber>
    </recommendedName>
    <alternativeName>
        <fullName evidence="12">Meso-A2pm-adding enzyme</fullName>
    </alternativeName>
    <alternativeName>
        <fullName evidence="12">Meso-diaminopimelate-adding enzyme</fullName>
    </alternativeName>
    <alternativeName>
        <fullName evidence="12">UDP-MurNAc-L-Ala-D-Glu:meso-diaminopimelate ligase</fullName>
    </alternativeName>
    <alternativeName>
        <fullName evidence="12">UDP-MurNAc-tripeptide synthetase</fullName>
    </alternativeName>
    <alternativeName>
        <fullName evidence="12">UDP-N-acetylmuramyl-tripeptide synthetase</fullName>
    </alternativeName>
</protein>
<evidence type="ECO:0000256" key="9">
    <source>
        <dbReference type="ARBA" id="ARBA00022984"/>
    </source>
</evidence>
<dbReference type="PANTHER" id="PTHR23135">
    <property type="entry name" value="MUR LIGASE FAMILY MEMBER"/>
    <property type="match status" value="1"/>
</dbReference>
<dbReference type="Gene3D" id="3.90.190.20">
    <property type="entry name" value="Mur ligase, C-terminal domain"/>
    <property type="match status" value="1"/>
</dbReference>
<dbReference type="InterPro" id="IPR004101">
    <property type="entry name" value="Mur_ligase_C"/>
</dbReference>
<keyword evidence="10 12" id="KW-0131">Cell cycle</keyword>
<dbReference type="InterPro" id="IPR013221">
    <property type="entry name" value="Mur_ligase_cen"/>
</dbReference>
<dbReference type="Pfam" id="PF02875">
    <property type="entry name" value="Mur_ligase_C"/>
    <property type="match status" value="1"/>
</dbReference>
<dbReference type="GO" id="GO:0008765">
    <property type="term" value="F:UDP-N-acetylmuramoylalanyl-D-glutamate-2,6-diaminopimelate ligase activity"/>
    <property type="evidence" value="ECO:0007669"/>
    <property type="project" value="UniProtKB-UniRule"/>
</dbReference>
<keyword evidence="4 12" id="KW-0436">Ligase</keyword>
<proteinExistence type="inferred from homology"/>
<dbReference type="NCBIfam" id="NF001126">
    <property type="entry name" value="PRK00139.1-4"/>
    <property type="match status" value="1"/>
</dbReference>
<feature type="binding site" evidence="12">
    <location>
        <position position="188"/>
    </location>
    <ligand>
        <name>UDP-N-acetyl-alpha-D-muramoyl-L-alanyl-D-glutamate</name>
        <dbReference type="ChEBI" id="CHEBI:83900"/>
    </ligand>
</feature>
<evidence type="ECO:0000256" key="12">
    <source>
        <dbReference type="HAMAP-Rule" id="MF_00208"/>
    </source>
</evidence>
<dbReference type="SUPFAM" id="SSF53623">
    <property type="entry name" value="MurD-like peptide ligases, catalytic domain"/>
    <property type="match status" value="1"/>
</dbReference>
<comment type="catalytic activity">
    <reaction evidence="12">
        <text>UDP-N-acetyl-alpha-D-muramoyl-L-alanyl-D-glutamate + meso-2,6-diaminopimelate + ATP = UDP-N-acetyl-alpha-D-muramoyl-L-alanyl-gamma-D-glutamyl-meso-2,6-diaminopimelate + ADP + phosphate + H(+)</text>
        <dbReference type="Rhea" id="RHEA:23676"/>
        <dbReference type="ChEBI" id="CHEBI:15378"/>
        <dbReference type="ChEBI" id="CHEBI:30616"/>
        <dbReference type="ChEBI" id="CHEBI:43474"/>
        <dbReference type="ChEBI" id="CHEBI:57791"/>
        <dbReference type="ChEBI" id="CHEBI:83900"/>
        <dbReference type="ChEBI" id="CHEBI:83905"/>
        <dbReference type="ChEBI" id="CHEBI:456216"/>
        <dbReference type="EC" id="6.3.2.13"/>
    </reaction>
</comment>
<dbReference type="GO" id="GO:0005737">
    <property type="term" value="C:cytoplasm"/>
    <property type="evidence" value="ECO:0007669"/>
    <property type="project" value="UniProtKB-SubCell"/>
</dbReference>
<evidence type="ECO:0000313" key="18">
    <source>
        <dbReference type="Proteomes" id="UP000623269"/>
    </source>
</evidence>
<comment type="similarity">
    <text evidence="2 12">Belongs to the MurCDEF family. MurE subfamily.</text>
</comment>
<dbReference type="Pfam" id="PF08245">
    <property type="entry name" value="Mur_ligase_M"/>
    <property type="match status" value="1"/>
</dbReference>
<dbReference type="EC" id="6.3.2.13" evidence="12"/>
<dbReference type="PROSITE" id="PS01011">
    <property type="entry name" value="FOLYLPOLYGLU_SYNT_1"/>
    <property type="match status" value="1"/>
</dbReference>
<dbReference type="SUPFAM" id="SSF63418">
    <property type="entry name" value="MurE/MurF N-terminal domain"/>
    <property type="match status" value="1"/>
</dbReference>
<dbReference type="GO" id="GO:0009252">
    <property type="term" value="P:peptidoglycan biosynthetic process"/>
    <property type="evidence" value="ECO:0007669"/>
    <property type="project" value="UniProtKB-UniRule"/>
</dbReference>
<feature type="binding site" evidence="12">
    <location>
        <begin position="153"/>
        <end position="154"/>
    </location>
    <ligand>
        <name>UDP-N-acetyl-alpha-D-muramoyl-L-alanyl-D-glutamate</name>
        <dbReference type="ChEBI" id="CHEBI:83900"/>
    </ligand>
</feature>
<feature type="binding site" evidence="12">
    <location>
        <begin position="111"/>
        <end position="117"/>
    </location>
    <ligand>
        <name>ATP</name>
        <dbReference type="ChEBI" id="CHEBI:30616"/>
    </ligand>
</feature>
<evidence type="ECO:0000256" key="5">
    <source>
        <dbReference type="ARBA" id="ARBA00022618"/>
    </source>
</evidence>
<dbReference type="PANTHER" id="PTHR23135:SF4">
    <property type="entry name" value="UDP-N-ACETYLMURAMOYL-L-ALANYL-D-GLUTAMATE--2,6-DIAMINOPIMELATE LIGASE MURE HOMOLOG, CHLOROPLASTIC"/>
    <property type="match status" value="1"/>
</dbReference>
<dbReference type="InterPro" id="IPR000713">
    <property type="entry name" value="Mur_ligase_N"/>
</dbReference>
<comment type="caution">
    <text evidence="12">Lacks conserved residue(s) required for the propagation of feature annotation.</text>
</comment>
<feature type="short sequence motif" description="Meso-diaminopimelate recognition motif" evidence="12">
    <location>
        <begin position="405"/>
        <end position="408"/>
    </location>
</feature>
<dbReference type="InterPro" id="IPR035911">
    <property type="entry name" value="MurE/MurF_N"/>
</dbReference>
<comment type="function">
    <text evidence="12">Catalyzes the addition of meso-diaminopimelic acid to the nucleotide precursor UDP-N-acetylmuramoyl-L-alanyl-D-glutamate (UMAG) in the biosynthesis of bacterial cell-wall peptidoglycan.</text>
</comment>
<dbReference type="GO" id="GO:0005524">
    <property type="term" value="F:ATP binding"/>
    <property type="evidence" value="ECO:0007669"/>
    <property type="project" value="UniProtKB-UniRule"/>
</dbReference>
<evidence type="ECO:0000256" key="4">
    <source>
        <dbReference type="ARBA" id="ARBA00022598"/>
    </source>
</evidence>
<dbReference type="Gene3D" id="3.40.1390.10">
    <property type="entry name" value="MurE/MurF, N-terminal domain"/>
    <property type="match status" value="1"/>
</dbReference>